<accession>A0A5J9W2H3</accession>
<dbReference type="PANTHER" id="PTHR48056:SF74">
    <property type="entry name" value="PROTEIN KINASE DOMAIN-CONTAINING PROTEIN"/>
    <property type="match status" value="1"/>
</dbReference>
<evidence type="ECO:0000256" key="2">
    <source>
        <dbReference type="ARBA" id="ARBA00022729"/>
    </source>
</evidence>
<dbReference type="SUPFAM" id="SSF52058">
    <property type="entry name" value="L domain-like"/>
    <property type="match status" value="1"/>
</dbReference>
<keyword evidence="5" id="KW-0325">Glycoprotein</keyword>
<dbReference type="Gramene" id="TVU41520">
    <property type="protein sequence ID" value="TVU41520"/>
    <property type="gene ID" value="EJB05_15048"/>
</dbReference>
<dbReference type="Proteomes" id="UP000324897">
    <property type="component" value="Chromosome 4"/>
</dbReference>
<sequence>MPDLFGNNLKITNILLNLVAKIGNHNILILAETAAKSEGGRKHASDRVPNADKMVIYDFGVILLEVVSGRPITGDALVSCRRRSTSTPFTTLSRLPDLRVLTLTGLGLWGPLPAEMSRLAALEIVNVSGNYLYSELPEGLSRLQNLQTLIADDNLLSGELQPWLGRLPSLAVLSLRNNSLRGKQGD</sequence>
<evidence type="ECO:0000313" key="6">
    <source>
        <dbReference type="EMBL" id="TVU41520.1"/>
    </source>
</evidence>
<evidence type="ECO:0000256" key="1">
    <source>
        <dbReference type="ARBA" id="ARBA00022614"/>
    </source>
</evidence>
<dbReference type="GO" id="GO:0033612">
    <property type="term" value="F:receptor serine/threonine kinase binding"/>
    <property type="evidence" value="ECO:0007669"/>
    <property type="project" value="TreeGrafter"/>
</dbReference>
<proteinExistence type="predicted"/>
<dbReference type="PANTHER" id="PTHR48056">
    <property type="entry name" value="LRR RECEPTOR-LIKE SERINE/THREONINE-PROTEIN KINASE-RELATED"/>
    <property type="match status" value="1"/>
</dbReference>
<evidence type="ECO:0000256" key="4">
    <source>
        <dbReference type="ARBA" id="ARBA00023170"/>
    </source>
</evidence>
<evidence type="ECO:0000256" key="3">
    <source>
        <dbReference type="ARBA" id="ARBA00022737"/>
    </source>
</evidence>
<organism evidence="6 7">
    <name type="scientific">Eragrostis curvula</name>
    <name type="common">weeping love grass</name>
    <dbReference type="NCBI Taxonomy" id="38414"/>
    <lineage>
        <taxon>Eukaryota</taxon>
        <taxon>Viridiplantae</taxon>
        <taxon>Streptophyta</taxon>
        <taxon>Embryophyta</taxon>
        <taxon>Tracheophyta</taxon>
        <taxon>Spermatophyta</taxon>
        <taxon>Magnoliopsida</taxon>
        <taxon>Liliopsida</taxon>
        <taxon>Poales</taxon>
        <taxon>Poaceae</taxon>
        <taxon>PACMAD clade</taxon>
        <taxon>Chloridoideae</taxon>
        <taxon>Eragrostideae</taxon>
        <taxon>Eragrostidinae</taxon>
        <taxon>Eragrostis</taxon>
    </lineage>
</organism>
<keyword evidence="1" id="KW-0433">Leucine-rich repeat</keyword>
<comment type="caution">
    <text evidence="6">The sequence shown here is derived from an EMBL/GenBank/DDBJ whole genome shotgun (WGS) entry which is preliminary data.</text>
</comment>
<evidence type="ECO:0000313" key="7">
    <source>
        <dbReference type="Proteomes" id="UP000324897"/>
    </source>
</evidence>
<reference evidence="6 7" key="1">
    <citation type="journal article" date="2019" name="Sci. Rep.">
        <title>A high-quality genome of Eragrostis curvula grass provides insights into Poaceae evolution and supports new strategies to enhance forage quality.</title>
        <authorList>
            <person name="Carballo J."/>
            <person name="Santos B.A.C.M."/>
            <person name="Zappacosta D."/>
            <person name="Garbus I."/>
            <person name="Selva J.P."/>
            <person name="Gallo C.A."/>
            <person name="Diaz A."/>
            <person name="Albertini E."/>
            <person name="Caccamo M."/>
            <person name="Echenique V."/>
        </authorList>
    </citation>
    <scope>NUCLEOTIDE SEQUENCE [LARGE SCALE GENOMIC DNA]</scope>
    <source>
        <strain evidence="7">cv. Victoria</strain>
        <tissue evidence="6">Leaf</tissue>
    </source>
</reference>
<dbReference type="InterPro" id="IPR032675">
    <property type="entry name" value="LRR_dom_sf"/>
</dbReference>
<dbReference type="EMBL" id="RWGY01000007">
    <property type="protein sequence ID" value="TVU41520.1"/>
    <property type="molecule type" value="Genomic_DNA"/>
</dbReference>
<evidence type="ECO:0000256" key="5">
    <source>
        <dbReference type="ARBA" id="ARBA00023180"/>
    </source>
</evidence>
<keyword evidence="7" id="KW-1185">Reference proteome</keyword>
<evidence type="ECO:0008006" key="8">
    <source>
        <dbReference type="Google" id="ProtNLM"/>
    </source>
</evidence>
<protein>
    <recommendedName>
        <fullName evidence="8">Serine-threonine/tyrosine-protein kinase catalytic domain-containing protein</fullName>
    </recommendedName>
</protein>
<keyword evidence="4" id="KW-0675">Receptor</keyword>
<keyword evidence="3" id="KW-0677">Repeat</keyword>
<dbReference type="InterPro" id="IPR001611">
    <property type="entry name" value="Leu-rich_rpt"/>
</dbReference>
<dbReference type="FunFam" id="3.80.10.10:FF:000041">
    <property type="entry name" value="LRR receptor-like serine/threonine-protein kinase ERECTA"/>
    <property type="match status" value="1"/>
</dbReference>
<dbReference type="AlphaFoldDB" id="A0A5J9W2H3"/>
<keyword evidence="2" id="KW-0732">Signal</keyword>
<gene>
    <name evidence="6" type="ORF">EJB05_15048</name>
</gene>
<dbReference type="InterPro" id="IPR050647">
    <property type="entry name" value="Plant_LRR-RLKs"/>
</dbReference>
<name>A0A5J9W2H3_9POAL</name>
<dbReference type="OrthoDB" id="676979at2759"/>
<dbReference type="Pfam" id="PF00560">
    <property type="entry name" value="LRR_1"/>
    <property type="match status" value="1"/>
</dbReference>
<dbReference type="Gene3D" id="3.80.10.10">
    <property type="entry name" value="Ribonuclease Inhibitor"/>
    <property type="match status" value="1"/>
</dbReference>